<evidence type="ECO:0000313" key="4">
    <source>
        <dbReference type="Proteomes" id="UP000603141"/>
    </source>
</evidence>
<dbReference type="RefSeq" id="WP_200273629.1">
    <property type="nucleotide sequence ID" value="NZ_JAENIJ010000049.1"/>
</dbReference>
<evidence type="ECO:0000256" key="1">
    <source>
        <dbReference type="SAM" id="MobiDB-lite"/>
    </source>
</evidence>
<name>A0A934S7D4_9BACT</name>
<comment type="caution">
    <text evidence="3">The sequence shown here is derived from an EMBL/GenBank/DDBJ whole genome shotgun (WGS) entry which is preliminary data.</text>
</comment>
<keyword evidence="2" id="KW-0472">Membrane</keyword>
<dbReference type="AlphaFoldDB" id="A0A934S7D4"/>
<feature type="region of interest" description="Disordered" evidence="1">
    <location>
        <begin position="38"/>
        <end position="63"/>
    </location>
</feature>
<gene>
    <name evidence="3" type="ORF">JIN85_18635</name>
</gene>
<reference evidence="3" key="1">
    <citation type="submission" date="2021-01" db="EMBL/GenBank/DDBJ databases">
        <title>Modified the classification status of verrucomicrobia.</title>
        <authorList>
            <person name="Feng X."/>
        </authorList>
    </citation>
    <scope>NUCLEOTIDE SEQUENCE</scope>
    <source>
        <strain evidence="3">KCTC 22041</strain>
    </source>
</reference>
<feature type="compositionally biased region" description="Polar residues" evidence="1">
    <location>
        <begin position="44"/>
        <end position="53"/>
    </location>
</feature>
<proteinExistence type="predicted"/>
<accession>A0A934S7D4</accession>
<evidence type="ECO:0000256" key="2">
    <source>
        <dbReference type="SAM" id="Phobius"/>
    </source>
</evidence>
<evidence type="ECO:0000313" key="3">
    <source>
        <dbReference type="EMBL" id="MBK1884440.1"/>
    </source>
</evidence>
<keyword evidence="4" id="KW-1185">Reference proteome</keyword>
<feature type="transmembrane region" description="Helical" evidence="2">
    <location>
        <begin position="12"/>
        <end position="32"/>
    </location>
</feature>
<dbReference type="Proteomes" id="UP000603141">
    <property type="component" value="Unassembled WGS sequence"/>
</dbReference>
<sequence>MNTPQPYSPRFAWHSGLLIVTTIVGWWFAGFAPKPDGGRDQPVLQATRTSNRSARPRLESGTPAEVRQKVKTVMAAGSQRDRMLAVMGLVESMDVEELAQWIKAGWFETAAGPEAVLFNKLAALKWARADPEGQLEWSLSNNIVPTGAVRLWATRDPESLVEFLDKHPTNQENAILTILAESDPELVLNRLIEKPSDTSVVSNFFTGSMYQLFANVARLDPELLDEYLNKLPKSNRGIGESISIQTKLNQSFSEEIARLQAQPDGWSRFYDALSTPYLQTDFLREFPSCLTTFSKEWMQKLAAQPSLYIRENNAQQWLEADLESLNFTREQVGDIQKSSLQILASDDPAAAIASLNRLHLSVAERAEMLTELTSYLAKDRNAMTRLKAAIDSPDDLELVNQAIDEKPESWESKSSRWTQQPESWLEAVAENSGSNFSFLLDNLKYWDSTHLAQLSSQFEALPEEEKLKVAEKFSDVWKYGNSDPAFLSTCTAYRLERGQDISPDDPEMQKISSDVSFQVKTWGQVDPIAASRWADDLPECQAKTTARKDLARIWMTYDPDAANQWINSLPSEARAEVRAALAGN</sequence>
<organism evidence="3 4">
    <name type="scientific">Luteolibacter pohnpeiensis</name>
    <dbReference type="NCBI Taxonomy" id="454153"/>
    <lineage>
        <taxon>Bacteria</taxon>
        <taxon>Pseudomonadati</taxon>
        <taxon>Verrucomicrobiota</taxon>
        <taxon>Verrucomicrobiia</taxon>
        <taxon>Verrucomicrobiales</taxon>
        <taxon>Verrucomicrobiaceae</taxon>
        <taxon>Luteolibacter</taxon>
    </lineage>
</organism>
<protein>
    <submittedName>
        <fullName evidence="3">Uncharacterized protein</fullName>
    </submittedName>
</protein>
<dbReference type="EMBL" id="JAENIJ010000049">
    <property type="protein sequence ID" value="MBK1884440.1"/>
    <property type="molecule type" value="Genomic_DNA"/>
</dbReference>
<keyword evidence="2" id="KW-0812">Transmembrane</keyword>
<keyword evidence="2" id="KW-1133">Transmembrane helix</keyword>